<dbReference type="InterPro" id="IPR000241">
    <property type="entry name" value="RlmKL-like_Mtase"/>
</dbReference>
<accession>Q0W6Y2</accession>
<dbReference type="GO" id="GO:0005737">
    <property type="term" value="C:cytoplasm"/>
    <property type="evidence" value="ECO:0007669"/>
    <property type="project" value="UniProtKB-SubCell"/>
</dbReference>
<dbReference type="eggNOG" id="arCOG00047">
    <property type="taxonomic scope" value="Archaea"/>
</dbReference>
<sequence>MSQLVFELSGEHDTLPKSEVIACIEAHGWQYTVKGSYDQALILETDADPGVLARRLALTHSILELIFVAPSEPEEILKMAETADLKLKYGQSFVVRVSRVKNYGGISATFERKLGAAIWRRGYPVSLENPDVMFRAIVTEGVCIFGRRLAETDRRGFDERAPLKKPFFLPGVLMPRISRAVVNLTRISEGWILDPFSGTGGTLVEAGLISPDIHVVGCDIQKKMVYGTRKNLRHYGTNYDVIWEDSLRMGIKDDSVDAMVTDFPYGQSTPIAAASIDAFYTGALREMFRVLKPGCRAVVVSKAPMEKLLTDAGFTVIETHRQRIHKSLTRNFAVITKS</sequence>
<dbReference type="PANTHER" id="PTHR14911">
    <property type="entry name" value="THUMP DOMAIN-CONTAINING"/>
    <property type="match status" value="1"/>
</dbReference>
<comment type="subcellular location">
    <subcellularLocation>
        <location evidence="1">Cytoplasm</location>
    </subcellularLocation>
</comment>
<keyword evidence="5 17" id="KW-0489">Methyltransferase</keyword>
<evidence type="ECO:0000256" key="5">
    <source>
        <dbReference type="ARBA" id="ARBA00022603"/>
    </source>
</evidence>
<protein>
    <recommendedName>
        <fullName evidence="13">tRNA (guanine(10)-N(2))-dimethyltransferase</fullName>
        <ecNumber evidence="13">2.1.1.213</ecNumber>
    </recommendedName>
    <alternativeName>
        <fullName evidence="14">tRNA:G10 dimethyltransferase</fullName>
    </alternativeName>
</protein>
<dbReference type="PROSITE" id="PS51165">
    <property type="entry name" value="THUMP"/>
    <property type="match status" value="1"/>
</dbReference>
<reference evidence="17 18" key="1">
    <citation type="journal article" date="2006" name="Science">
        <title>Genome of rice cluster I archaea -- the key methane producers in the rice rhizosphere.</title>
        <authorList>
            <person name="Erkel C."/>
            <person name="Kube M."/>
            <person name="Reinhardt R."/>
            <person name="Liesack W."/>
        </authorList>
    </citation>
    <scope>NUCLEOTIDE SEQUENCE [LARGE SCALE GENOMIC DNA]</scope>
    <source>
        <strain evidence="18">DSM 22066 / NBRC 105507 / MRE50</strain>
    </source>
</reference>
<evidence type="ECO:0000256" key="14">
    <source>
        <dbReference type="ARBA" id="ARBA00082665"/>
    </source>
</evidence>
<dbReference type="KEGG" id="rci:RCIX421"/>
<dbReference type="Proteomes" id="UP000000663">
    <property type="component" value="Chromosome"/>
</dbReference>
<evidence type="ECO:0000256" key="15">
    <source>
        <dbReference type="PROSITE-ProRule" id="PRU00529"/>
    </source>
</evidence>
<dbReference type="EMBL" id="AM114193">
    <property type="protein sequence ID" value="CAJ35861.1"/>
    <property type="molecule type" value="Genomic_DNA"/>
</dbReference>
<evidence type="ECO:0000256" key="13">
    <source>
        <dbReference type="ARBA" id="ARBA00066936"/>
    </source>
</evidence>
<evidence type="ECO:0000259" key="16">
    <source>
        <dbReference type="PROSITE" id="PS51165"/>
    </source>
</evidence>
<comment type="subunit">
    <text evidence="2">Monomer.</text>
</comment>
<dbReference type="SMART" id="SM00981">
    <property type="entry name" value="THUMP"/>
    <property type="match status" value="1"/>
</dbReference>
<evidence type="ECO:0000256" key="10">
    <source>
        <dbReference type="ARBA" id="ARBA00051883"/>
    </source>
</evidence>
<dbReference type="AlphaFoldDB" id="Q0W6Y2"/>
<dbReference type="CDD" id="cd02440">
    <property type="entry name" value="AdoMet_MTases"/>
    <property type="match status" value="1"/>
</dbReference>
<dbReference type="SUPFAM" id="SSF143437">
    <property type="entry name" value="THUMP domain-like"/>
    <property type="match status" value="1"/>
</dbReference>
<evidence type="ECO:0000256" key="11">
    <source>
        <dbReference type="ARBA" id="ARBA00054380"/>
    </source>
</evidence>
<evidence type="ECO:0000256" key="4">
    <source>
        <dbReference type="ARBA" id="ARBA00022555"/>
    </source>
</evidence>
<dbReference type="Pfam" id="PF01170">
    <property type="entry name" value="UPF0020"/>
    <property type="match status" value="1"/>
</dbReference>
<dbReference type="GO" id="GO:0030488">
    <property type="term" value="P:tRNA methylation"/>
    <property type="evidence" value="ECO:0007669"/>
    <property type="project" value="TreeGrafter"/>
</dbReference>
<dbReference type="Gene3D" id="3.30.2130.30">
    <property type="match status" value="1"/>
</dbReference>
<keyword evidence="8" id="KW-0819">tRNA processing</keyword>
<dbReference type="SUPFAM" id="SSF53335">
    <property type="entry name" value="S-adenosyl-L-methionine-dependent methyltransferases"/>
    <property type="match status" value="1"/>
</dbReference>
<dbReference type="OrthoDB" id="7080at2157"/>
<dbReference type="PANTHER" id="PTHR14911:SF21">
    <property type="entry name" value="N2-METHYLGUANOSINE TRNA METHYLTRANSFERASE"/>
    <property type="match status" value="1"/>
</dbReference>
<proteinExistence type="inferred from homology"/>
<comment type="catalytic activity">
    <reaction evidence="10">
        <text>guanosine(10) in tRNA + 2 S-adenosyl-L-methionine = N(2)-dimethylguanosine(10) in tRNA + 2 S-adenosyl-L-homocysteine + 2 H(+)</text>
        <dbReference type="Rhea" id="RHEA:43124"/>
        <dbReference type="Rhea" id="RHEA-COMP:10355"/>
        <dbReference type="Rhea" id="RHEA-COMP:10358"/>
        <dbReference type="ChEBI" id="CHEBI:15378"/>
        <dbReference type="ChEBI" id="CHEBI:57856"/>
        <dbReference type="ChEBI" id="CHEBI:59789"/>
        <dbReference type="ChEBI" id="CHEBI:74269"/>
        <dbReference type="ChEBI" id="CHEBI:74513"/>
        <dbReference type="EC" id="2.1.1.213"/>
    </reaction>
</comment>
<dbReference type="STRING" id="351160.RCIX421"/>
<comment type="similarity">
    <text evidence="12">Belongs to the methyltransferase superfamily. Trm-G10 family.</text>
</comment>
<evidence type="ECO:0000256" key="3">
    <source>
        <dbReference type="ARBA" id="ARBA00022490"/>
    </source>
</evidence>
<organism evidence="17 18">
    <name type="scientific">Methanocella arvoryzae (strain DSM 22066 / NBRC 105507 / MRE50)</name>
    <dbReference type="NCBI Taxonomy" id="351160"/>
    <lineage>
        <taxon>Archaea</taxon>
        <taxon>Methanobacteriati</taxon>
        <taxon>Methanobacteriota</taxon>
        <taxon>Stenosarchaea group</taxon>
        <taxon>Methanomicrobia</taxon>
        <taxon>Methanocellales</taxon>
        <taxon>Methanocellaceae</taxon>
        <taxon>Methanocella</taxon>
    </lineage>
</organism>
<keyword evidence="18" id="KW-1185">Reference proteome</keyword>
<evidence type="ECO:0000313" key="17">
    <source>
        <dbReference type="EMBL" id="CAJ35861.1"/>
    </source>
</evidence>
<evidence type="ECO:0000256" key="12">
    <source>
        <dbReference type="ARBA" id="ARBA00061338"/>
    </source>
</evidence>
<dbReference type="Gene3D" id="3.40.50.150">
    <property type="entry name" value="Vaccinia Virus protein VP39"/>
    <property type="match status" value="1"/>
</dbReference>
<dbReference type="CDD" id="cd11715">
    <property type="entry name" value="THUMP_AdoMetMT"/>
    <property type="match status" value="1"/>
</dbReference>
<feature type="domain" description="THUMP" evidence="16">
    <location>
        <begin position="46"/>
        <end position="149"/>
    </location>
</feature>
<dbReference type="InterPro" id="IPR004114">
    <property type="entry name" value="THUMP_dom"/>
</dbReference>
<dbReference type="RefSeq" id="WP_012036641.1">
    <property type="nucleotide sequence ID" value="NC_009464.1"/>
</dbReference>
<gene>
    <name evidence="17" type="primary">trmL</name>
    <name evidence="17" type="ORF">RCIX421</name>
</gene>
<evidence type="ECO:0000313" key="18">
    <source>
        <dbReference type="Proteomes" id="UP000000663"/>
    </source>
</evidence>
<comment type="function">
    <text evidence="11">Catalyzes the adenosylmethionine-dependent methylation of the exocyclic amino group (N(2)) of guanosine at position 10 of various tRNAs. Acts via a two-step process that leads to the formation of either N(2)-monomethyl (m(2)G) or N(2)-dimethylguanosine (m(2)(2)G).</text>
</comment>
<keyword evidence="4" id="KW-0820">tRNA-binding</keyword>
<keyword evidence="6 17" id="KW-0808">Transferase</keyword>
<evidence type="ECO:0000256" key="9">
    <source>
        <dbReference type="ARBA" id="ARBA00022884"/>
    </source>
</evidence>
<name>Q0W6Y2_METAR</name>
<evidence type="ECO:0000256" key="1">
    <source>
        <dbReference type="ARBA" id="ARBA00004496"/>
    </source>
</evidence>
<evidence type="ECO:0000256" key="2">
    <source>
        <dbReference type="ARBA" id="ARBA00011245"/>
    </source>
</evidence>
<evidence type="ECO:0000256" key="8">
    <source>
        <dbReference type="ARBA" id="ARBA00022694"/>
    </source>
</evidence>
<dbReference type="GeneID" id="5145049"/>
<dbReference type="GO" id="GO:0000049">
    <property type="term" value="F:tRNA binding"/>
    <property type="evidence" value="ECO:0007669"/>
    <property type="project" value="UniProtKB-KW"/>
</dbReference>
<dbReference type="GO" id="GO:0160101">
    <property type="term" value="F:tRNA (guanine(10)-N2)-dimethyltransferase activity"/>
    <property type="evidence" value="ECO:0007669"/>
    <property type="project" value="UniProtKB-EC"/>
</dbReference>
<evidence type="ECO:0000256" key="7">
    <source>
        <dbReference type="ARBA" id="ARBA00022691"/>
    </source>
</evidence>
<keyword evidence="9 15" id="KW-0694">RNA-binding</keyword>
<keyword evidence="3" id="KW-0963">Cytoplasm</keyword>
<dbReference type="FunFam" id="3.40.50.150:FF:000251">
    <property type="entry name" value="Putative RNA methylase"/>
    <property type="match status" value="1"/>
</dbReference>
<dbReference type="EC" id="2.1.1.213" evidence="13"/>
<keyword evidence="7" id="KW-0949">S-adenosyl-L-methionine</keyword>
<evidence type="ECO:0000256" key="6">
    <source>
        <dbReference type="ARBA" id="ARBA00022679"/>
    </source>
</evidence>
<dbReference type="InterPro" id="IPR029063">
    <property type="entry name" value="SAM-dependent_MTases_sf"/>
</dbReference>